<protein>
    <submittedName>
        <fullName evidence="1">Uncharacterized protein</fullName>
    </submittedName>
</protein>
<accession>I4B9X8</accession>
<evidence type="ECO:0000313" key="1">
    <source>
        <dbReference type="EMBL" id="AFM14085.1"/>
    </source>
</evidence>
<sequence>MTRVLPGIIGPNSLSILSPKTDHFFAQDPEIDKNTLALVVTILERINR</sequence>
<gene>
    <name evidence="1" type="ordered locus">Turpa_3448</name>
</gene>
<organism evidence="1 2">
    <name type="scientific">Turneriella parva (strain ATCC BAA-1111 / DSM 21527 / NCTC 11395 / H)</name>
    <name type="common">Leptospira parva</name>
    <dbReference type="NCBI Taxonomy" id="869212"/>
    <lineage>
        <taxon>Bacteria</taxon>
        <taxon>Pseudomonadati</taxon>
        <taxon>Spirochaetota</taxon>
        <taxon>Spirochaetia</taxon>
        <taxon>Leptospirales</taxon>
        <taxon>Leptospiraceae</taxon>
        <taxon>Turneriella</taxon>
    </lineage>
</organism>
<name>I4B9X8_TURPD</name>
<reference evidence="1 2" key="1">
    <citation type="submission" date="2012-06" db="EMBL/GenBank/DDBJ databases">
        <title>The complete chromosome of genome of Turneriella parva DSM 21527.</title>
        <authorList>
            <consortium name="US DOE Joint Genome Institute (JGI-PGF)"/>
            <person name="Lucas S."/>
            <person name="Han J."/>
            <person name="Lapidus A."/>
            <person name="Bruce D."/>
            <person name="Goodwin L."/>
            <person name="Pitluck S."/>
            <person name="Peters L."/>
            <person name="Kyrpides N."/>
            <person name="Mavromatis K."/>
            <person name="Ivanova N."/>
            <person name="Mikhailova N."/>
            <person name="Chertkov O."/>
            <person name="Detter J.C."/>
            <person name="Tapia R."/>
            <person name="Han C."/>
            <person name="Land M."/>
            <person name="Hauser L."/>
            <person name="Markowitz V."/>
            <person name="Cheng J.-F."/>
            <person name="Hugenholtz P."/>
            <person name="Woyke T."/>
            <person name="Wu D."/>
            <person name="Gronow S."/>
            <person name="Wellnitz S."/>
            <person name="Brambilla E."/>
            <person name="Klenk H.-P."/>
            <person name="Eisen J.A."/>
        </authorList>
    </citation>
    <scope>NUCLEOTIDE SEQUENCE [LARGE SCALE GENOMIC DNA]</scope>
    <source>
        <strain evidence="2">ATCC BAA-1111 / DSM 21527 / NCTC 11395 / H</strain>
    </source>
</reference>
<dbReference type="KEGG" id="tpx:Turpa_3448"/>
<dbReference type="AlphaFoldDB" id="I4B9X8"/>
<keyword evidence="2" id="KW-1185">Reference proteome</keyword>
<dbReference type="Proteomes" id="UP000006048">
    <property type="component" value="Chromosome"/>
</dbReference>
<dbReference type="EMBL" id="CP002959">
    <property type="protein sequence ID" value="AFM14085.1"/>
    <property type="molecule type" value="Genomic_DNA"/>
</dbReference>
<proteinExistence type="predicted"/>
<dbReference type="HOGENOM" id="CLU_3159058_0_0_12"/>
<evidence type="ECO:0000313" key="2">
    <source>
        <dbReference type="Proteomes" id="UP000006048"/>
    </source>
</evidence>